<evidence type="ECO:0000313" key="3">
    <source>
        <dbReference type="EMBL" id="RED64066.1"/>
    </source>
</evidence>
<organism evidence="3 4">
    <name type="scientific">Cohnella lupini</name>
    <dbReference type="NCBI Taxonomy" id="1294267"/>
    <lineage>
        <taxon>Bacteria</taxon>
        <taxon>Bacillati</taxon>
        <taxon>Bacillota</taxon>
        <taxon>Bacilli</taxon>
        <taxon>Bacillales</taxon>
        <taxon>Paenibacillaceae</taxon>
        <taxon>Cohnella</taxon>
    </lineage>
</organism>
<dbReference type="RefSeq" id="WP_115992158.1">
    <property type="nucleotide sequence ID" value="NZ_QRDY01000003.1"/>
</dbReference>
<accession>A0A3D9ISH2</accession>
<sequence length="455" mass="50843">MSTPKIDVQVISSGILSDDVLMLGESLMKQWKIPAQQHLALQFGSFRHSVTIVPVPRYDGLRISQTLARRMGLFSGTPLRVLYQATTRTLALGPLIGVLISRDNPEQSDKPFGDITMFCRELTDACRSQGAYVYFFTPNAIGSNLSSVEGWIYTKGWHRMMLPAPDVVNNRLTSRKLENRPIVQQFMREIKHRFGAHVFNEKFLDKSEVFEALKKDASLQKYLPESHSLQNYTMLKSMCSRYGSVFLKPVRGSLGKGIIRLSRIGPENWQASYATVNGTKKQSFNSLVKLFSTISGKMKTVRYLIQQGLNLIEIGGRPVDYRALTQKNSSGKWAITSIVSRTAGTHHFVSNLARGGTLSTVKDSVAKSNLPIQFRGDASSRLSRAALDIARGIDTYIPAHFGELGIDLALDTSGRVWLIEVNSKPSKNDNTPLKEGKIRPSVRMMIQYARYISGF</sequence>
<dbReference type="GO" id="GO:0018169">
    <property type="term" value="F:ribosomal S6-glutamic acid ligase activity"/>
    <property type="evidence" value="ECO:0007669"/>
    <property type="project" value="TreeGrafter"/>
</dbReference>
<name>A0A3D9ISH2_9BACL</name>
<dbReference type="GO" id="GO:0005524">
    <property type="term" value="F:ATP binding"/>
    <property type="evidence" value="ECO:0007669"/>
    <property type="project" value="UniProtKB-UniRule"/>
</dbReference>
<gene>
    <name evidence="3" type="ORF">DFP95_103307</name>
</gene>
<dbReference type="InterPro" id="IPR026838">
    <property type="entry name" value="YheC/D"/>
</dbReference>
<dbReference type="Gene3D" id="3.30.470.20">
    <property type="entry name" value="ATP-grasp fold, B domain"/>
    <property type="match status" value="1"/>
</dbReference>
<evidence type="ECO:0000313" key="4">
    <source>
        <dbReference type="Proteomes" id="UP000256869"/>
    </source>
</evidence>
<keyword evidence="1" id="KW-0067">ATP-binding</keyword>
<evidence type="ECO:0000259" key="2">
    <source>
        <dbReference type="PROSITE" id="PS50975"/>
    </source>
</evidence>
<dbReference type="SUPFAM" id="SSF56059">
    <property type="entry name" value="Glutathione synthetase ATP-binding domain-like"/>
    <property type="match status" value="1"/>
</dbReference>
<dbReference type="GO" id="GO:0005737">
    <property type="term" value="C:cytoplasm"/>
    <property type="evidence" value="ECO:0007669"/>
    <property type="project" value="TreeGrafter"/>
</dbReference>
<comment type="caution">
    <text evidence="3">The sequence shown here is derived from an EMBL/GenBank/DDBJ whole genome shotgun (WGS) entry which is preliminary data.</text>
</comment>
<reference evidence="3 4" key="1">
    <citation type="submission" date="2018-07" db="EMBL/GenBank/DDBJ databases">
        <title>Genomic Encyclopedia of Type Strains, Phase III (KMG-III): the genomes of soil and plant-associated and newly described type strains.</title>
        <authorList>
            <person name="Whitman W."/>
        </authorList>
    </citation>
    <scope>NUCLEOTIDE SEQUENCE [LARGE SCALE GENOMIC DNA]</scope>
    <source>
        <strain evidence="3 4">CECT 8236</strain>
    </source>
</reference>
<dbReference type="OrthoDB" id="7869153at2"/>
<dbReference type="GO" id="GO:0009432">
    <property type="term" value="P:SOS response"/>
    <property type="evidence" value="ECO:0007669"/>
    <property type="project" value="TreeGrafter"/>
</dbReference>
<proteinExistence type="predicted"/>
<dbReference type="AlphaFoldDB" id="A0A3D9ISH2"/>
<keyword evidence="1" id="KW-0547">Nucleotide-binding</keyword>
<dbReference type="PANTHER" id="PTHR21621:SF0">
    <property type="entry name" value="BETA-CITRYLGLUTAMATE SYNTHASE B-RELATED"/>
    <property type="match status" value="1"/>
</dbReference>
<dbReference type="PANTHER" id="PTHR21621">
    <property type="entry name" value="RIBOSOMAL PROTEIN S6 MODIFICATION PROTEIN"/>
    <property type="match status" value="1"/>
</dbReference>
<dbReference type="EMBL" id="QRDY01000003">
    <property type="protein sequence ID" value="RED64066.1"/>
    <property type="molecule type" value="Genomic_DNA"/>
</dbReference>
<feature type="domain" description="ATP-grasp" evidence="2">
    <location>
        <begin position="215"/>
        <end position="453"/>
    </location>
</feature>
<dbReference type="Pfam" id="PF14398">
    <property type="entry name" value="ATPgrasp_YheCD"/>
    <property type="match status" value="1"/>
</dbReference>
<dbReference type="InterPro" id="IPR011761">
    <property type="entry name" value="ATP-grasp"/>
</dbReference>
<protein>
    <submittedName>
        <fullName evidence="3">YheC/D-like protein</fullName>
    </submittedName>
</protein>
<evidence type="ECO:0000256" key="1">
    <source>
        <dbReference type="PROSITE-ProRule" id="PRU00409"/>
    </source>
</evidence>
<dbReference type="GO" id="GO:0046872">
    <property type="term" value="F:metal ion binding"/>
    <property type="evidence" value="ECO:0007669"/>
    <property type="project" value="InterPro"/>
</dbReference>
<dbReference type="Proteomes" id="UP000256869">
    <property type="component" value="Unassembled WGS sequence"/>
</dbReference>
<dbReference type="PROSITE" id="PS50975">
    <property type="entry name" value="ATP_GRASP"/>
    <property type="match status" value="1"/>
</dbReference>
<keyword evidence="4" id="KW-1185">Reference proteome</keyword>